<evidence type="ECO:0000313" key="1">
    <source>
        <dbReference type="EMBL" id="NIK16073.1"/>
    </source>
</evidence>
<accession>A0A846MKD0</accession>
<comment type="caution">
    <text evidence="1">The sequence shown here is derived from an EMBL/GenBank/DDBJ whole genome shotgun (WGS) entry which is preliminary data.</text>
</comment>
<proteinExistence type="predicted"/>
<sequence length="44" mass="5499">MFNNKNIDPLFSYTETKIRRLFERMFSYRLLLLERKVVLLTFKI</sequence>
<name>A0A846MKD0_9BACL</name>
<keyword evidence="2" id="KW-1185">Reference proteome</keyword>
<organism evidence="1 2">
    <name type="scientific">Saccharococcus thermophilus</name>
    <dbReference type="NCBI Taxonomy" id="29396"/>
    <lineage>
        <taxon>Bacteria</taxon>
        <taxon>Bacillati</taxon>
        <taxon>Bacillota</taxon>
        <taxon>Bacilli</taxon>
        <taxon>Bacillales</taxon>
        <taxon>Anoxybacillaceae</taxon>
        <taxon>Saccharococcus</taxon>
    </lineage>
</organism>
<evidence type="ECO:0000313" key="2">
    <source>
        <dbReference type="Proteomes" id="UP000532769"/>
    </source>
</evidence>
<dbReference type="AlphaFoldDB" id="A0A846MKD0"/>
<dbReference type="Proteomes" id="UP000532769">
    <property type="component" value="Unassembled WGS sequence"/>
</dbReference>
<gene>
    <name evidence="1" type="ORF">BDD39_002583</name>
</gene>
<reference evidence="1 2" key="1">
    <citation type="submission" date="2020-03" db="EMBL/GenBank/DDBJ databases">
        <title>Genomic Encyclopedia of Archaeal and Bacterial Type Strains, Phase II (KMG-II): from individual species to whole genera.</title>
        <authorList>
            <person name="Goeker M."/>
        </authorList>
    </citation>
    <scope>NUCLEOTIDE SEQUENCE [LARGE SCALE GENOMIC DNA]</scope>
    <source>
        <strain evidence="1 2">DSM 4749</strain>
    </source>
</reference>
<dbReference type="EMBL" id="JAASRS010000001">
    <property type="protein sequence ID" value="NIK16073.1"/>
    <property type="molecule type" value="Genomic_DNA"/>
</dbReference>
<protein>
    <submittedName>
        <fullName evidence="1">Uncharacterized protein</fullName>
    </submittedName>
</protein>